<dbReference type="Gene3D" id="3.40.30.10">
    <property type="entry name" value="Glutaredoxin"/>
    <property type="match status" value="2"/>
</dbReference>
<sequence length="272" mass="28937">MPETVSRGSSSRSSSAGTFATAAARAAVTGTAACGPVACGPAAPGSAARPHRFRGRIGVGLAGGFYPAPHRYQLYLSEGCQRSLRVSITLALLGLENSTATTVLTRPVETPDAFAALRRAYEATWHHYDGPLTAPALCDRWSGRVVSNHTPDILRDLADLSGLRDDEAAGLPVLRPPALAAEIDALRELLARDVKPTAQPHARAATLTLLDHQLATYSYVLGEELTAADVDLWVALTHLGTADALAAYPELDQYVRRLGRHPAFLGSVRTRR</sequence>
<dbReference type="PANTHER" id="PTHR32419:SF6">
    <property type="entry name" value="GLUTATHIONE S-TRANSFERASE OMEGA-LIKE 1-RELATED"/>
    <property type="match status" value="1"/>
</dbReference>
<dbReference type="InterPro" id="IPR016639">
    <property type="entry name" value="GST_Omega/GSH"/>
</dbReference>
<evidence type="ECO:0000313" key="1">
    <source>
        <dbReference type="EMBL" id="BCL26145.1"/>
    </source>
</evidence>
<reference evidence="1 2" key="1">
    <citation type="journal article" date="2014" name="Int. J. Syst. Evol. Microbiol.">
        <title>Complete genome sequence of Corynebacterium casei LMG S-19264T (=DSM 44701T), isolated from a smear-ripened cheese.</title>
        <authorList>
            <consortium name="US DOE Joint Genome Institute (JGI-PGF)"/>
            <person name="Walter F."/>
            <person name="Albersmeier A."/>
            <person name="Kalinowski J."/>
            <person name="Ruckert C."/>
        </authorList>
    </citation>
    <scope>NUCLEOTIDE SEQUENCE [LARGE SCALE GENOMIC DNA]</scope>
    <source>
        <strain evidence="1 2">JCM 4677</strain>
    </source>
</reference>
<dbReference type="InterPro" id="IPR036282">
    <property type="entry name" value="Glutathione-S-Trfase_C_sf"/>
</dbReference>
<dbReference type="GO" id="GO:0004364">
    <property type="term" value="F:glutathione transferase activity"/>
    <property type="evidence" value="ECO:0007669"/>
    <property type="project" value="InterPro"/>
</dbReference>
<dbReference type="PANTHER" id="PTHR32419">
    <property type="entry name" value="GLUTATHIONYL-HYDROQUINONE REDUCTASE"/>
    <property type="match status" value="1"/>
</dbReference>
<accession>A0A7G1NZ31</accession>
<dbReference type="GO" id="GO:0005737">
    <property type="term" value="C:cytoplasm"/>
    <property type="evidence" value="ECO:0007669"/>
    <property type="project" value="TreeGrafter"/>
</dbReference>
<evidence type="ECO:0008006" key="3">
    <source>
        <dbReference type="Google" id="ProtNLM"/>
    </source>
</evidence>
<name>A0A7G1NZ31_9ACTN</name>
<keyword evidence="2" id="KW-1185">Reference proteome</keyword>
<proteinExistence type="predicted"/>
<dbReference type="SUPFAM" id="SSF47616">
    <property type="entry name" value="GST C-terminal domain-like"/>
    <property type="match status" value="1"/>
</dbReference>
<gene>
    <name evidence="1" type="ORF">GCM10017557_10040</name>
</gene>
<dbReference type="RefSeq" id="WP_190849503.1">
    <property type="nucleotide sequence ID" value="NZ_AP023440.1"/>
</dbReference>
<dbReference type="AlphaFoldDB" id="A0A7G1NZ31"/>
<protein>
    <recommendedName>
        <fullName evidence="3">Cell envelope biogenesis protein OmpA</fullName>
    </recommendedName>
</protein>
<evidence type="ECO:0000313" key="2">
    <source>
        <dbReference type="Proteomes" id="UP000516444"/>
    </source>
</evidence>
<dbReference type="Proteomes" id="UP000516444">
    <property type="component" value="Chromosome"/>
</dbReference>
<dbReference type="Gene3D" id="1.20.1050.10">
    <property type="match status" value="1"/>
</dbReference>
<dbReference type="KEGG" id="sgm:GCM10017557_10040"/>
<dbReference type="EMBL" id="AP023440">
    <property type="protein sequence ID" value="BCL26145.1"/>
    <property type="molecule type" value="Genomic_DNA"/>
</dbReference>
<organism evidence="1 2">
    <name type="scientific">Streptomyces aurantiacus</name>
    <dbReference type="NCBI Taxonomy" id="47760"/>
    <lineage>
        <taxon>Bacteria</taxon>
        <taxon>Bacillati</taxon>
        <taxon>Actinomycetota</taxon>
        <taxon>Actinomycetes</taxon>
        <taxon>Kitasatosporales</taxon>
        <taxon>Streptomycetaceae</taxon>
        <taxon>Streptomyces</taxon>
        <taxon>Streptomyces aurantiacus group</taxon>
    </lineage>
</organism>